<dbReference type="AlphaFoldDB" id="A0A9W7IPQ4"/>
<dbReference type="EMBL" id="BSYR01000033">
    <property type="protein sequence ID" value="GMI99073.1"/>
    <property type="molecule type" value="Genomic_DNA"/>
</dbReference>
<evidence type="ECO:0000313" key="3">
    <source>
        <dbReference type="Proteomes" id="UP001165190"/>
    </source>
</evidence>
<feature type="compositionally biased region" description="Basic and acidic residues" evidence="1">
    <location>
        <begin position="149"/>
        <end position="162"/>
    </location>
</feature>
<sequence length="178" mass="19997">MSLTRTLADFHLSPTLSSLFEDSEMSFSFDVFEPTRTLFTSFPSPFDPAFDAITDVICLSETPFSSHYRRISGVDELKLRSAALLSPISGLGLAADRFKQWDRKYTWKDEIKGEADRKYQYTAEIKGSEGGKYKWTAEVEGPEKKYSWTAEIKGKKDGDAAKRRPQRSGSQDQGAGIS</sequence>
<feature type="region of interest" description="Disordered" evidence="1">
    <location>
        <begin position="149"/>
        <end position="178"/>
    </location>
</feature>
<protein>
    <submittedName>
        <fullName evidence="2">Uncharacterized protein</fullName>
    </submittedName>
</protein>
<comment type="caution">
    <text evidence="2">The sequence shown here is derived from an EMBL/GenBank/DDBJ whole genome shotgun (WGS) entry which is preliminary data.</text>
</comment>
<name>A0A9W7IPQ4_HIBTR</name>
<accession>A0A9W7IPQ4</accession>
<dbReference type="Proteomes" id="UP001165190">
    <property type="component" value="Unassembled WGS sequence"/>
</dbReference>
<gene>
    <name evidence="2" type="ORF">HRI_003576600</name>
</gene>
<feature type="compositionally biased region" description="Polar residues" evidence="1">
    <location>
        <begin position="167"/>
        <end position="178"/>
    </location>
</feature>
<proteinExistence type="predicted"/>
<evidence type="ECO:0000313" key="2">
    <source>
        <dbReference type="EMBL" id="GMI99073.1"/>
    </source>
</evidence>
<organism evidence="2 3">
    <name type="scientific">Hibiscus trionum</name>
    <name type="common">Flower of an hour</name>
    <dbReference type="NCBI Taxonomy" id="183268"/>
    <lineage>
        <taxon>Eukaryota</taxon>
        <taxon>Viridiplantae</taxon>
        <taxon>Streptophyta</taxon>
        <taxon>Embryophyta</taxon>
        <taxon>Tracheophyta</taxon>
        <taxon>Spermatophyta</taxon>
        <taxon>Magnoliopsida</taxon>
        <taxon>eudicotyledons</taxon>
        <taxon>Gunneridae</taxon>
        <taxon>Pentapetalae</taxon>
        <taxon>rosids</taxon>
        <taxon>malvids</taxon>
        <taxon>Malvales</taxon>
        <taxon>Malvaceae</taxon>
        <taxon>Malvoideae</taxon>
        <taxon>Hibiscus</taxon>
    </lineage>
</organism>
<keyword evidence="3" id="KW-1185">Reference proteome</keyword>
<reference evidence="2" key="1">
    <citation type="submission" date="2023-05" db="EMBL/GenBank/DDBJ databases">
        <title>Genome and transcriptome analyses reveal genes involved in the formation of fine ridges on petal epidermal cells in Hibiscus trionum.</title>
        <authorList>
            <person name="Koshimizu S."/>
            <person name="Masuda S."/>
            <person name="Ishii T."/>
            <person name="Shirasu K."/>
            <person name="Hoshino A."/>
            <person name="Arita M."/>
        </authorList>
    </citation>
    <scope>NUCLEOTIDE SEQUENCE</scope>
    <source>
        <strain evidence="2">Hamamatsu line</strain>
    </source>
</reference>
<evidence type="ECO:0000256" key="1">
    <source>
        <dbReference type="SAM" id="MobiDB-lite"/>
    </source>
</evidence>